<gene>
    <name evidence="2" type="ORF">ACE5IX_04790</name>
</gene>
<keyword evidence="1" id="KW-0732">Signal</keyword>
<proteinExistence type="predicted"/>
<dbReference type="Proteomes" id="UP001580391">
    <property type="component" value="Unassembled WGS sequence"/>
</dbReference>
<feature type="chain" id="PRO_5045375916" description="Lipoprotein" evidence="1">
    <location>
        <begin position="22"/>
        <end position="126"/>
    </location>
</feature>
<protein>
    <recommendedName>
        <fullName evidence="4">Lipoprotein</fullName>
    </recommendedName>
</protein>
<evidence type="ECO:0000313" key="2">
    <source>
        <dbReference type="EMBL" id="MFB5735811.1"/>
    </source>
</evidence>
<dbReference type="RefSeq" id="WP_375516691.1">
    <property type="nucleotide sequence ID" value="NZ_JBHILI010000001.1"/>
</dbReference>
<organism evidence="2 3">
    <name type="scientific">Leptospira wolffii</name>
    <dbReference type="NCBI Taxonomy" id="409998"/>
    <lineage>
        <taxon>Bacteria</taxon>
        <taxon>Pseudomonadati</taxon>
        <taxon>Spirochaetota</taxon>
        <taxon>Spirochaetia</taxon>
        <taxon>Leptospirales</taxon>
        <taxon>Leptospiraceae</taxon>
        <taxon>Leptospira</taxon>
    </lineage>
</organism>
<evidence type="ECO:0008006" key="4">
    <source>
        <dbReference type="Google" id="ProtNLM"/>
    </source>
</evidence>
<evidence type="ECO:0000256" key="1">
    <source>
        <dbReference type="SAM" id="SignalP"/>
    </source>
</evidence>
<reference evidence="2 3" key="1">
    <citation type="submission" date="2024-09" db="EMBL/GenBank/DDBJ databases">
        <title>Taxonomic and Genotyping Characterization of Leptospira Strains isolated from Multiple Sources in Colombia highlights the importance of intermediate species.</title>
        <authorList>
            <person name="Torres Higuera L."/>
            <person name="Rojas Tapias D."/>
            <person name="Jimenez Velasquez S."/>
            <person name="Renjifo Ibanez C."/>
        </authorList>
    </citation>
    <scope>NUCLEOTIDE SEQUENCE [LARGE SCALE GENOMIC DNA]</scope>
    <source>
        <strain evidence="2 3">Lep080</strain>
    </source>
</reference>
<evidence type="ECO:0000313" key="3">
    <source>
        <dbReference type="Proteomes" id="UP001580391"/>
    </source>
</evidence>
<name>A0ABV5BKH6_9LEPT</name>
<feature type="signal peptide" evidence="1">
    <location>
        <begin position="1"/>
        <end position="21"/>
    </location>
</feature>
<accession>A0ABV5BKH6</accession>
<keyword evidence="3" id="KW-1185">Reference proteome</keyword>
<comment type="caution">
    <text evidence="2">The sequence shown here is derived from an EMBL/GenBank/DDBJ whole genome shotgun (WGS) entry which is preliminary data.</text>
</comment>
<dbReference type="PROSITE" id="PS51257">
    <property type="entry name" value="PROKAR_LIPOPROTEIN"/>
    <property type="match status" value="1"/>
</dbReference>
<sequence>MKKILLVAVLALSLTVGCALSSFTKTGSSTYPPLAENAQVDVILRSVPNYKVDVIGVVNLKGGTTAGQIEKAQAIARENGGDVIILTETGVAYNQDGSSYEVRTFEVAKRIDEPAPAAPAKGKGKK</sequence>
<dbReference type="EMBL" id="JBHILJ010000001">
    <property type="protein sequence ID" value="MFB5735811.1"/>
    <property type="molecule type" value="Genomic_DNA"/>
</dbReference>